<dbReference type="SUPFAM" id="SSF103473">
    <property type="entry name" value="MFS general substrate transporter"/>
    <property type="match status" value="1"/>
</dbReference>
<feature type="transmembrane region" description="Helical" evidence="6">
    <location>
        <begin position="131"/>
        <end position="153"/>
    </location>
</feature>
<comment type="similarity">
    <text evidence="2">Belongs to the major facilitator superfamily. Sugar transporter (TC 2.A.1.1) family.</text>
</comment>
<feature type="transmembrane region" description="Helical" evidence="6">
    <location>
        <begin position="272"/>
        <end position="289"/>
    </location>
</feature>
<evidence type="ECO:0000256" key="6">
    <source>
        <dbReference type="SAM" id="Phobius"/>
    </source>
</evidence>
<evidence type="ECO:0000256" key="4">
    <source>
        <dbReference type="ARBA" id="ARBA00022989"/>
    </source>
</evidence>
<evidence type="ECO:0000313" key="8">
    <source>
        <dbReference type="EMBL" id="OKO99301.1"/>
    </source>
</evidence>
<evidence type="ECO:0000259" key="7">
    <source>
        <dbReference type="PROSITE" id="PS50850"/>
    </source>
</evidence>
<evidence type="ECO:0000256" key="2">
    <source>
        <dbReference type="ARBA" id="ARBA00010992"/>
    </source>
</evidence>
<reference evidence="8 9" key="1">
    <citation type="submission" date="2016-10" db="EMBL/GenBank/DDBJ databases">
        <title>Genome sequence of the ascomycete fungus Penicillium subrubescens.</title>
        <authorList>
            <person name="De Vries R.P."/>
            <person name="Peng M."/>
            <person name="Dilokpimol A."/>
            <person name="Hilden K."/>
            <person name="Makela M.R."/>
            <person name="Grigoriev I."/>
            <person name="Riley R."/>
            <person name="Granchi Z."/>
        </authorList>
    </citation>
    <scope>NUCLEOTIDE SEQUENCE [LARGE SCALE GENOMIC DNA]</scope>
    <source>
        <strain evidence="8 9">CBS 132785</strain>
    </source>
</reference>
<dbReference type="PROSITE" id="PS50850">
    <property type="entry name" value="MFS"/>
    <property type="match status" value="1"/>
</dbReference>
<evidence type="ECO:0000313" key="9">
    <source>
        <dbReference type="Proteomes" id="UP000186955"/>
    </source>
</evidence>
<proteinExistence type="inferred from homology"/>
<sequence>MIEFSLTPARFQESQLEPQAPTLGRVGESSVVDPARCRGSAEEVIQFSISAWSSLDVLSPWESWASASTTPGPLGLSPFGKKYGSWNADENDYSIPSEKQSAGTGTGSAGIIIGCLVAPWLCSNLGRKPTLLVMAAMLTVGVVLEAFTVTSFWQLVVGRIVAYSGIGLASNVVPMYQSECAPAKIRGAFLTAYSFWNTFGSFLGTLVVYLCQNLTSEWAYLTVIPCQLMVPLGIACSYPFLPETPRFLVYQGRFEEVEAAIKDLYGPNYNDVILIACGLVANVISFYTFDGIGRHTDMFLGAFIMGAMMLGVGGTTANGHSVLSPMTQNGCVAMLVLWYFFYGLSWGPGVWILGGEIGTGQLREHTLLLSSLGSFVTSVPINFVNPYVQAAIGDRTAIIYGGFSVAATVFVYFSLPETKDRSLEELDEKFQQRIPTREFKGYVCTGLGAQIQHLEDKEDVAEKKNKEIEYVEAAI</sequence>
<dbReference type="STRING" id="1316194.A0A1Q5TGH4"/>
<dbReference type="PANTHER" id="PTHR48022">
    <property type="entry name" value="PLASTIDIC GLUCOSE TRANSPORTER 4"/>
    <property type="match status" value="1"/>
</dbReference>
<dbReference type="InterPro" id="IPR005828">
    <property type="entry name" value="MFS_sugar_transport-like"/>
</dbReference>
<keyword evidence="3 6" id="KW-0812">Transmembrane</keyword>
<feature type="domain" description="Major facilitator superfamily (MFS) profile" evidence="7">
    <location>
        <begin position="1"/>
        <end position="475"/>
    </location>
</feature>
<evidence type="ECO:0000256" key="3">
    <source>
        <dbReference type="ARBA" id="ARBA00022692"/>
    </source>
</evidence>
<dbReference type="GO" id="GO:0005351">
    <property type="term" value="F:carbohydrate:proton symporter activity"/>
    <property type="evidence" value="ECO:0007669"/>
    <property type="project" value="TreeGrafter"/>
</dbReference>
<evidence type="ECO:0000256" key="1">
    <source>
        <dbReference type="ARBA" id="ARBA00004141"/>
    </source>
</evidence>
<dbReference type="Pfam" id="PF00083">
    <property type="entry name" value="Sugar_tr"/>
    <property type="match status" value="2"/>
</dbReference>
<feature type="transmembrane region" description="Helical" evidence="6">
    <location>
        <begin position="193"/>
        <end position="211"/>
    </location>
</feature>
<dbReference type="InterPro" id="IPR036259">
    <property type="entry name" value="MFS_trans_sf"/>
</dbReference>
<dbReference type="Gene3D" id="1.20.1250.20">
    <property type="entry name" value="MFS general substrate transporter like domains"/>
    <property type="match status" value="2"/>
</dbReference>
<dbReference type="InterPro" id="IPR050360">
    <property type="entry name" value="MFS_Sugar_Transporters"/>
</dbReference>
<dbReference type="PANTHER" id="PTHR48022:SF2">
    <property type="entry name" value="PLASTIDIC GLUCOSE TRANSPORTER 4"/>
    <property type="match status" value="1"/>
</dbReference>
<feature type="transmembrane region" description="Helical" evidence="6">
    <location>
        <begin position="366"/>
        <end position="385"/>
    </location>
</feature>
<keyword evidence="5 6" id="KW-0472">Membrane</keyword>
<feature type="transmembrane region" description="Helical" evidence="6">
    <location>
        <begin position="218"/>
        <end position="241"/>
    </location>
</feature>
<comment type="caution">
    <text evidence="8">The sequence shown here is derived from an EMBL/GenBank/DDBJ whole genome shotgun (WGS) entry which is preliminary data.</text>
</comment>
<dbReference type="AlphaFoldDB" id="A0A1Q5TGH4"/>
<comment type="subcellular location">
    <subcellularLocation>
        <location evidence="1">Membrane</location>
        <topology evidence="1">Multi-pass membrane protein</topology>
    </subcellularLocation>
</comment>
<feature type="transmembrane region" description="Helical" evidence="6">
    <location>
        <begin position="397"/>
        <end position="415"/>
    </location>
</feature>
<dbReference type="Proteomes" id="UP000186955">
    <property type="component" value="Unassembled WGS sequence"/>
</dbReference>
<dbReference type="InterPro" id="IPR020846">
    <property type="entry name" value="MFS_dom"/>
</dbReference>
<protein>
    <submittedName>
        <fullName evidence="8">High-affinity gluconate transporter ght3</fullName>
    </submittedName>
</protein>
<evidence type="ECO:0000256" key="5">
    <source>
        <dbReference type="ARBA" id="ARBA00023136"/>
    </source>
</evidence>
<keyword evidence="4 6" id="KW-1133">Transmembrane helix</keyword>
<accession>A0A1Q5TGH4</accession>
<dbReference type="EMBL" id="MNBE01000664">
    <property type="protein sequence ID" value="OKO99301.1"/>
    <property type="molecule type" value="Genomic_DNA"/>
</dbReference>
<organism evidence="8 9">
    <name type="scientific">Penicillium subrubescens</name>
    <dbReference type="NCBI Taxonomy" id="1316194"/>
    <lineage>
        <taxon>Eukaryota</taxon>
        <taxon>Fungi</taxon>
        <taxon>Dikarya</taxon>
        <taxon>Ascomycota</taxon>
        <taxon>Pezizomycotina</taxon>
        <taxon>Eurotiomycetes</taxon>
        <taxon>Eurotiomycetidae</taxon>
        <taxon>Eurotiales</taxon>
        <taxon>Aspergillaceae</taxon>
        <taxon>Penicillium</taxon>
    </lineage>
</organism>
<keyword evidence="9" id="KW-1185">Reference proteome</keyword>
<dbReference type="GO" id="GO:0016020">
    <property type="term" value="C:membrane"/>
    <property type="evidence" value="ECO:0007669"/>
    <property type="project" value="UniProtKB-SubCell"/>
</dbReference>
<feature type="transmembrane region" description="Helical" evidence="6">
    <location>
        <begin position="336"/>
        <end position="354"/>
    </location>
</feature>
<feature type="transmembrane region" description="Helical" evidence="6">
    <location>
        <begin position="298"/>
        <end position="316"/>
    </location>
</feature>
<gene>
    <name evidence="8" type="ORF">PENSUB_8688</name>
</gene>
<name>A0A1Q5TGH4_9EURO</name>